<protein>
    <submittedName>
        <fullName evidence="2">Uncharacterized protein</fullName>
    </submittedName>
</protein>
<reference evidence="3" key="1">
    <citation type="journal article" date="2012" name="PLoS Genet.">
        <title>The genomes of the fungal plant pathogens Cladosporium fulvum and Dothistroma septosporum reveal adaptation to different hosts and lifestyles but also signatures of common ancestry.</title>
        <authorList>
            <person name="de Wit P.J.G.M."/>
            <person name="van der Burgt A."/>
            <person name="Oekmen B."/>
            <person name="Stergiopoulos I."/>
            <person name="Abd-Elsalam K.A."/>
            <person name="Aerts A.L."/>
            <person name="Bahkali A.H."/>
            <person name="Beenen H.G."/>
            <person name="Chettri P."/>
            <person name="Cox M.P."/>
            <person name="Datema E."/>
            <person name="de Vries R.P."/>
            <person name="Dhillon B."/>
            <person name="Ganley A.R."/>
            <person name="Griffiths S.A."/>
            <person name="Guo Y."/>
            <person name="Hamelin R.C."/>
            <person name="Henrissat B."/>
            <person name="Kabir M.S."/>
            <person name="Jashni M.K."/>
            <person name="Kema G."/>
            <person name="Klaubauf S."/>
            <person name="Lapidus A."/>
            <person name="Levasseur A."/>
            <person name="Lindquist E."/>
            <person name="Mehrabi R."/>
            <person name="Ohm R.A."/>
            <person name="Owen T.J."/>
            <person name="Salamov A."/>
            <person name="Schwelm A."/>
            <person name="Schijlen E."/>
            <person name="Sun H."/>
            <person name="van den Burg H.A."/>
            <person name="van Ham R.C.H.J."/>
            <person name="Zhang S."/>
            <person name="Goodwin S.B."/>
            <person name="Grigoriev I.V."/>
            <person name="Collemare J."/>
            <person name="Bradshaw R.E."/>
        </authorList>
    </citation>
    <scope>NUCLEOTIDE SEQUENCE [LARGE SCALE GENOMIC DNA]</scope>
    <source>
        <strain evidence="3">NZE10 / CBS 128990</strain>
    </source>
</reference>
<dbReference type="OrthoDB" id="10669601at2759"/>
<feature type="compositionally biased region" description="Polar residues" evidence="1">
    <location>
        <begin position="233"/>
        <end position="244"/>
    </location>
</feature>
<gene>
    <name evidence="2" type="ORF">DOTSEDRAFT_82318</name>
</gene>
<dbReference type="Proteomes" id="UP000016933">
    <property type="component" value="Unassembled WGS sequence"/>
</dbReference>
<proteinExistence type="predicted"/>
<evidence type="ECO:0000313" key="3">
    <source>
        <dbReference type="Proteomes" id="UP000016933"/>
    </source>
</evidence>
<evidence type="ECO:0000313" key="2">
    <source>
        <dbReference type="EMBL" id="EME40763.1"/>
    </source>
</evidence>
<name>N1PDT8_DOTSN</name>
<dbReference type="HOGENOM" id="CLU_1137982_0_0_1"/>
<evidence type="ECO:0000256" key="1">
    <source>
        <dbReference type="SAM" id="MobiDB-lite"/>
    </source>
</evidence>
<reference evidence="2 3" key="2">
    <citation type="journal article" date="2012" name="PLoS Pathog.">
        <title>Diverse lifestyles and strategies of plant pathogenesis encoded in the genomes of eighteen Dothideomycetes fungi.</title>
        <authorList>
            <person name="Ohm R.A."/>
            <person name="Feau N."/>
            <person name="Henrissat B."/>
            <person name="Schoch C.L."/>
            <person name="Horwitz B.A."/>
            <person name="Barry K.W."/>
            <person name="Condon B.J."/>
            <person name="Copeland A.C."/>
            <person name="Dhillon B."/>
            <person name="Glaser F."/>
            <person name="Hesse C.N."/>
            <person name="Kosti I."/>
            <person name="LaButti K."/>
            <person name="Lindquist E.A."/>
            <person name="Lucas S."/>
            <person name="Salamov A.A."/>
            <person name="Bradshaw R.E."/>
            <person name="Ciuffetti L."/>
            <person name="Hamelin R.C."/>
            <person name="Kema G.H.J."/>
            <person name="Lawrence C."/>
            <person name="Scott J.A."/>
            <person name="Spatafora J.W."/>
            <person name="Turgeon B.G."/>
            <person name="de Wit P.J.G.M."/>
            <person name="Zhong S."/>
            <person name="Goodwin S.B."/>
            <person name="Grigoriev I.V."/>
        </authorList>
    </citation>
    <scope>NUCLEOTIDE SEQUENCE [LARGE SCALE GENOMIC DNA]</scope>
    <source>
        <strain evidence="3">NZE10 / CBS 128990</strain>
    </source>
</reference>
<organism evidence="2 3">
    <name type="scientific">Dothistroma septosporum (strain NZE10 / CBS 128990)</name>
    <name type="common">Red band needle blight fungus</name>
    <name type="synonym">Mycosphaerella pini</name>
    <dbReference type="NCBI Taxonomy" id="675120"/>
    <lineage>
        <taxon>Eukaryota</taxon>
        <taxon>Fungi</taxon>
        <taxon>Dikarya</taxon>
        <taxon>Ascomycota</taxon>
        <taxon>Pezizomycotina</taxon>
        <taxon>Dothideomycetes</taxon>
        <taxon>Dothideomycetidae</taxon>
        <taxon>Mycosphaerellales</taxon>
        <taxon>Mycosphaerellaceae</taxon>
        <taxon>Dothistroma</taxon>
    </lineage>
</organism>
<dbReference type="EMBL" id="KB446543">
    <property type="protein sequence ID" value="EME40763.1"/>
    <property type="molecule type" value="Genomic_DNA"/>
</dbReference>
<sequence>MSTIRFHIPCDAFALVPASIRSKMMSQASEQFFSAGNSSIRMNEAMIALVRAFTTTYLLTSCMNTGLVHVLQDKDQAACLKRPLFACSIVSLLFTSAQREDCTTSSLNSNGYHFQLRQSRRARAPSGDCWDVAAALAEKSRREVATGPMNDYGETNVRCQDDAKHAAAEKARHVMKEKSKTFLDFINSLTDPAGEQTAENGSESIDLTSPTWSFDALDDSTLLSQDVERRSSHASTKYSDASGR</sequence>
<accession>N1PDT8</accession>
<dbReference type="AlphaFoldDB" id="N1PDT8"/>
<keyword evidence="3" id="KW-1185">Reference proteome</keyword>
<feature type="region of interest" description="Disordered" evidence="1">
    <location>
        <begin position="225"/>
        <end position="244"/>
    </location>
</feature>